<dbReference type="Proteomes" id="UP001056120">
    <property type="component" value="Linkage Group LG29"/>
</dbReference>
<dbReference type="EMBL" id="CM042046">
    <property type="protein sequence ID" value="KAI3675923.1"/>
    <property type="molecule type" value="Genomic_DNA"/>
</dbReference>
<protein>
    <submittedName>
        <fullName evidence="1">Uncharacterized protein</fullName>
    </submittedName>
</protein>
<evidence type="ECO:0000313" key="2">
    <source>
        <dbReference type="Proteomes" id="UP001056120"/>
    </source>
</evidence>
<sequence length="141" mass="15701">MNPSSSPTNLTLRPFRLSDADDFLQFAGDEQVTRFLRWETLTTRDEALTFIKEVCIPHRWRRSICLDDRSIGFVSTFYDDGHKTDLGYGVAAKYWGRGIATAAVKMAVKQVLDGLPGSSEVAGVYRCGEYRVSEGAGEGRV</sequence>
<proteinExistence type="predicted"/>
<organism evidence="1 2">
    <name type="scientific">Smallanthus sonchifolius</name>
    <dbReference type="NCBI Taxonomy" id="185202"/>
    <lineage>
        <taxon>Eukaryota</taxon>
        <taxon>Viridiplantae</taxon>
        <taxon>Streptophyta</taxon>
        <taxon>Embryophyta</taxon>
        <taxon>Tracheophyta</taxon>
        <taxon>Spermatophyta</taxon>
        <taxon>Magnoliopsida</taxon>
        <taxon>eudicotyledons</taxon>
        <taxon>Gunneridae</taxon>
        <taxon>Pentapetalae</taxon>
        <taxon>asterids</taxon>
        <taxon>campanulids</taxon>
        <taxon>Asterales</taxon>
        <taxon>Asteraceae</taxon>
        <taxon>Asteroideae</taxon>
        <taxon>Heliantheae alliance</taxon>
        <taxon>Millerieae</taxon>
        <taxon>Smallanthus</taxon>
    </lineage>
</organism>
<evidence type="ECO:0000313" key="1">
    <source>
        <dbReference type="EMBL" id="KAI3675923.1"/>
    </source>
</evidence>
<name>A0ACB8XWT0_9ASTR</name>
<gene>
    <name evidence="1" type="ORF">L1987_85519</name>
</gene>
<comment type="caution">
    <text evidence="1">The sequence shown here is derived from an EMBL/GenBank/DDBJ whole genome shotgun (WGS) entry which is preliminary data.</text>
</comment>
<reference evidence="1 2" key="2">
    <citation type="journal article" date="2022" name="Mol. Ecol. Resour.">
        <title>The genomes of chicory, endive, great burdock and yacon provide insights into Asteraceae paleo-polyploidization history and plant inulin production.</title>
        <authorList>
            <person name="Fan W."/>
            <person name="Wang S."/>
            <person name="Wang H."/>
            <person name="Wang A."/>
            <person name="Jiang F."/>
            <person name="Liu H."/>
            <person name="Zhao H."/>
            <person name="Xu D."/>
            <person name="Zhang Y."/>
        </authorList>
    </citation>
    <scope>NUCLEOTIDE SEQUENCE [LARGE SCALE GENOMIC DNA]</scope>
    <source>
        <strain evidence="2">cv. Yunnan</strain>
        <tissue evidence="1">Leaves</tissue>
    </source>
</reference>
<reference evidence="2" key="1">
    <citation type="journal article" date="2022" name="Mol. Ecol. Resour.">
        <title>The genomes of chicory, endive, great burdock and yacon provide insights into Asteraceae palaeo-polyploidization history and plant inulin production.</title>
        <authorList>
            <person name="Fan W."/>
            <person name="Wang S."/>
            <person name="Wang H."/>
            <person name="Wang A."/>
            <person name="Jiang F."/>
            <person name="Liu H."/>
            <person name="Zhao H."/>
            <person name="Xu D."/>
            <person name="Zhang Y."/>
        </authorList>
    </citation>
    <scope>NUCLEOTIDE SEQUENCE [LARGE SCALE GENOMIC DNA]</scope>
    <source>
        <strain evidence="2">cv. Yunnan</strain>
    </source>
</reference>
<accession>A0ACB8XWT0</accession>
<keyword evidence="2" id="KW-1185">Reference proteome</keyword>